<dbReference type="InterPro" id="IPR036396">
    <property type="entry name" value="Cyt_P450_sf"/>
</dbReference>
<dbReference type="GO" id="GO:0004497">
    <property type="term" value="F:monooxygenase activity"/>
    <property type="evidence" value="ECO:0007669"/>
    <property type="project" value="UniProtKB-KW"/>
</dbReference>
<evidence type="ECO:0000256" key="12">
    <source>
        <dbReference type="ARBA" id="ARBA00023136"/>
    </source>
</evidence>
<keyword evidence="9" id="KW-0560">Oxidoreductase</keyword>
<dbReference type="SUPFAM" id="SSF48264">
    <property type="entry name" value="Cytochrome P450"/>
    <property type="match status" value="1"/>
</dbReference>
<evidence type="ECO:0000256" key="1">
    <source>
        <dbReference type="ARBA" id="ARBA00001971"/>
    </source>
</evidence>
<dbReference type="InterPro" id="IPR050121">
    <property type="entry name" value="Cytochrome_P450_monoxygenase"/>
</dbReference>
<dbReference type="GO" id="GO:0020037">
    <property type="term" value="F:heme binding"/>
    <property type="evidence" value="ECO:0007669"/>
    <property type="project" value="InterPro"/>
</dbReference>
<proteinExistence type="inferred from homology"/>
<evidence type="ECO:0000256" key="6">
    <source>
        <dbReference type="ARBA" id="ARBA00022692"/>
    </source>
</evidence>
<keyword evidence="7 13" id="KW-0479">Metal-binding</keyword>
<accession>A0A5C3QSG9</accession>
<evidence type="ECO:0000256" key="13">
    <source>
        <dbReference type="PIRSR" id="PIRSR602401-1"/>
    </source>
</evidence>
<dbReference type="InterPro" id="IPR002401">
    <property type="entry name" value="Cyt_P450_E_grp-I"/>
</dbReference>
<keyword evidence="10 13" id="KW-0408">Iron</keyword>
<evidence type="ECO:0000313" key="16">
    <source>
        <dbReference type="Proteomes" id="UP000305067"/>
    </source>
</evidence>
<dbReference type="PRINTS" id="PR00463">
    <property type="entry name" value="EP450I"/>
</dbReference>
<keyword evidence="14" id="KW-0732">Signal</keyword>
<keyword evidence="6" id="KW-0812">Transmembrane</keyword>
<comment type="subcellular location">
    <subcellularLocation>
        <location evidence="2">Membrane</location>
    </subcellularLocation>
</comment>
<feature type="chain" id="PRO_5022874286" evidence="14">
    <location>
        <begin position="22"/>
        <end position="538"/>
    </location>
</feature>
<protein>
    <submittedName>
        <fullName evidence="15">Cytochrome P450</fullName>
    </submittedName>
</protein>
<keyword evidence="16" id="KW-1185">Reference proteome</keyword>
<evidence type="ECO:0000256" key="14">
    <source>
        <dbReference type="SAM" id="SignalP"/>
    </source>
</evidence>
<dbReference type="GO" id="GO:0016705">
    <property type="term" value="F:oxidoreductase activity, acting on paired donors, with incorporation or reduction of molecular oxygen"/>
    <property type="evidence" value="ECO:0007669"/>
    <property type="project" value="InterPro"/>
</dbReference>
<evidence type="ECO:0000256" key="5">
    <source>
        <dbReference type="ARBA" id="ARBA00022617"/>
    </source>
</evidence>
<evidence type="ECO:0000256" key="11">
    <source>
        <dbReference type="ARBA" id="ARBA00023033"/>
    </source>
</evidence>
<comment type="similarity">
    <text evidence="4">Belongs to the cytochrome P450 family.</text>
</comment>
<dbReference type="GO" id="GO:0016020">
    <property type="term" value="C:membrane"/>
    <property type="evidence" value="ECO:0007669"/>
    <property type="project" value="UniProtKB-SubCell"/>
</dbReference>
<dbReference type="Pfam" id="PF00067">
    <property type="entry name" value="p450"/>
    <property type="match status" value="1"/>
</dbReference>
<dbReference type="Gene3D" id="1.10.630.10">
    <property type="entry name" value="Cytochrome P450"/>
    <property type="match status" value="1"/>
</dbReference>
<dbReference type="STRING" id="1884261.A0A5C3QSG9"/>
<reference evidence="15 16" key="1">
    <citation type="journal article" date="2019" name="Nat. Ecol. Evol.">
        <title>Megaphylogeny resolves global patterns of mushroom evolution.</title>
        <authorList>
            <person name="Varga T."/>
            <person name="Krizsan K."/>
            <person name="Foldi C."/>
            <person name="Dima B."/>
            <person name="Sanchez-Garcia M."/>
            <person name="Sanchez-Ramirez S."/>
            <person name="Szollosi G.J."/>
            <person name="Szarkandi J.G."/>
            <person name="Papp V."/>
            <person name="Albert L."/>
            <person name="Andreopoulos W."/>
            <person name="Angelini C."/>
            <person name="Antonin V."/>
            <person name="Barry K.W."/>
            <person name="Bougher N.L."/>
            <person name="Buchanan P."/>
            <person name="Buyck B."/>
            <person name="Bense V."/>
            <person name="Catcheside P."/>
            <person name="Chovatia M."/>
            <person name="Cooper J."/>
            <person name="Damon W."/>
            <person name="Desjardin D."/>
            <person name="Finy P."/>
            <person name="Geml J."/>
            <person name="Haridas S."/>
            <person name="Hughes K."/>
            <person name="Justo A."/>
            <person name="Karasinski D."/>
            <person name="Kautmanova I."/>
            <person name="Kiss B."/>
            <person name="Kocsube S."/>
            <person name="Kotiranta H."/>
            <person name="LaButti K.M."/>
            <person name="Lechner B.E."/>
            <person name="Liimatainen K."/>
            <person name="Lipzen A."/>
            <person name="Lukacs Z."/>
            <person name="Mihaltcheva S."/>
            <person name="Morgado L.N."/>
            <person name="Niskanen T."/>
            <person name="Noordeloos M.E."/>
            <person name="Ohm R.A."/>
            <person name="Ortiz-Santana B."/>
            <person name="Ovrebo C."/>
            <person name="Racz N."/>
            <person name="Riley R."/>
            <person name="Savchenko A."/>
            <person name="Shiryaev A."/>
            <person name="Soop K."/>
            <person name="Spirin V."/>
            <person name="Szebenyi C."/>
            <person name="Tomsovsky M."/>
            <person name="Tulloss R.E."/>
            <person name="Uehling J."/>
            <person name="Grigoriev I.V."/>
            <person name="Vagvolgyi C."/>
            <person name="Papp T."/>
            <person name="Martin F.M."/>
            <person name="Miettinen O."/>
            <person name="Hibbett D.S."/>
            <person name="Nagy L.G."/>
        </authorList>
    </citation>
    <scope>NUCLEOTIDE SEQUENCE [LARGE SCALE GENOMIC DNA]</scope>
    <source>
        <strain evidence="15 16">CBS 309.79</strain>
    </source>
</reference>
<dbReference type="GO" id="GO:0005506">
    <property type="term" value="F:iron ion binding"/>
    <property type="evidence" value="ECO:0007669"/>
    <property type="project" value="InterPro"/>
</dbReference>
<dbReference type="PRINTS" id="PR00385">
    <property type="entry name" value="P450"/>
</dbReference>
<gene>
    <name evidence="15" type="ORF">BDV98DRAFT_590282</name>
</gene>
<dbReference type="InterPro" id="IPR001128">
    <property type="entry name" value="Cyt_P450"/>
</dbReference>
<comment type="pathway">
    <text evidence="3">Secondary metabolite biosynthesis; terpenoid biosynthesis.</text>
</comment>
<evidence type="ECO:0000256" key="4">
    <source>
        <dbReference type="ARBA" id="ARBA00010617"/>
    </source>
</evidence>
<dbReference type="AlphaFoldDB" id="A0A5C3QSG9"/>
<evidence type="ECO:0000256" key="9">
    <source>
        <dbReference type="ARBA" id="ARBA00023002"/>
    </source>
</evidence>
<organism evidence="15 16">
    <name type="scientific">Pterulicium gracile</name>
    <dbReference type="NCBI Taxonomy" id="1884261"/>
    <lineage>
        <taxon>Eukaryota</taxon>
        <taxon>Fungi</taxon>
        <taxon>Dikarya</taxon>
        <taxon>Basidiomycota</taxon>
        <taxon>Agaricomycotina</taxon>
        <taxon>Agaricomycetes</taxon>
        <taxon>Agaricomycetidae</taxon>
        <taxon>Agaricales</taxon>
        <taxon>Pleurotineae</taxon>
        <taxon>Pterulaceae</taxon>
        <taxon>Pterulicium</taxon>
    </lineage>
</organism>
<keyword evidence="11" id="KW-0503">Monooxygenase</keyword>
<dbReference type="Proteomes" id="UP000305067">
    <property type="component" value="Unassembled WGS sequence"/>
</dbReference>
<evidence type="ECO:0000256" key="10">
    <source>
        <dbReference type="ARBA" id="ARBA00023004"/>
    </source>
</evidence>
<keyword evidence="5 13" id="KW-0349">Heme</keyword>
<keyword evidence="8" id="KW-1133">Transmembrane helix</keyword>
<keyword evidence="12" id="KW-0472">Membrane</keyword>
<comment type="cofactor">
    <cofactor evidence="1 13">
        <name>heme</name>
        <dbReference type="ChEBI" id="CHEBI:30413"/>
    </cofactor>
</comment>
<feature type="signal peptide" evidence="14">
    <location>
        <begin position="1"/>
        <end position="21"/>
    </location>
</feature>
<evidence type="ECO:0000256" key="8">
    <source>
        <dbReference type="ARBA" id="ARBA00022989"/>
    </source>
</evidence>
<dbReference type="PANTHER" id="PTHR24305:SF166">
    <property type="entry name" value="CYTOCHROME P450 12A4, MITOCHONDRIAL-RELATED"/>
    <property type="match status" value="1"/>
</dbReference>
<evidence type="ECO:0000256" key="3">
    <source>
        <dbReference type="ARBA" id="ARBA00004721"/>
    </source>
</evidence>
<feature type="binding site" description="axial binding residue" evidence="13">
    <location>
        <position position="481"/>
    </location>
    <ligand>
        <name>heme</name>
        <dbReference type="ChEBI" id="CHEBI:30413"/>
    </ligand>
    <ligandPart>
        <name>Fe</name>
        <dbReference type="ChEBI" id="CHEBI:18248"/>
    </ligandPart>
</feature>
<dbReference type="PANTHER" id="PTHR24305">
    <property type="entry name" value="CYTOCHROME P450"/>
    <property type="match status" value="1"/>
</dbReference>
<dbReference type="EMBL" id="ML178818">
    <property type="protein sequence ID" value="TFL04487.1"/>
    <property type="molecule type" value="Genomic_DNA"/>
</dbReference>
<evidence type="ECO:0000256" key="7">
    <source>
        <dbReference type="ARBA" id="ARBA00022723"/>
    </source>
</evidence>
<evidence type="ECO:0000256" key="2">
    <source>
        <dbReference type="ARBA" id="ARBA00004370"/>
    </source>
</evidence>
<dbReference type="OrthoDB" id="1470350at2759"/>
<name>A0A5C3QSG9_9AGAR</name>
<evidence type="ECO:0000313" key="15">
    <source>
        <dbReference type="EMBL" id="TFL04487.1"/>
    </source>
</evidence>
<sequence>MLARVATTLLLLLIPWIGVTVLRRNREKVNGDVARLPGPIQSLANWIWGHELIVNQLQAMEMYASWTDIFGPVFKITGAMLHPDIVVLSDNTAVAHVFSRPYTYVKSPAFRPPVSNLMGEGLVWAEGETHMRQRKYMASAFTQEAVKGMASDISECAEKLVGKMTNQILSSSSKDGLKINVVDYTSSCTLDIIGRVGFGHDFKSQTTFAGKETDDEIIRRDWKGHVQMGTTFLAFVAPILFRTFPFIAKLPIAQMQTQGIIKVTVQKLAKRLMDREKATAEFLEKRGGKDKGNILSILLRASKEYIGEGGLTEKDILDNISTLALVGHETTAGCINFTLLELARNPAMQRRLREEITNEGNNLSYDDIQKLPYLDAVIKEGLRVWPASPQTERIVLQDDVIPLSRPIKGADGKMIESIAVKEGQVFHIPMMVMNTNPNVWGPDGRAFNPDRWLTSGGVPKPSELPHGWSGLATFCDGPRNCIGWRLAVFEYKVIIAHLVRSIEFSSVPGTIVHRKISPTLQPVTDGEGGLLPVQIKLV</sequence>